<feature type="signal peptide" evidence="2">
    <location>
        <begin position="1"/>
        <end position="25"/>
    </location>
</feature>
<feature type="compositionally biased region" description="Low complexity" evidence="1">
    <location>
        <begin position="538"/>
        <end position="556"/>
    </location>
</feature>
<evidence type="ECO:0000313" key="4">
    <source>
        <dbReference type="Proteomes" id="UP000588647"/>
    </source>
</evidence>
<comment type="caution">
    <text evidence="3">The sequence shown here is derived from an EMBL/GenBank/DDBJ whole genome shotgun (WGS) entry which is preliminary data.</text>
</comment>
<keyword evidence="4" id="KW-1185">Reference proteome</keyword>
<organism evidence="3 4">
    <name type="scientific">Aurantimonas endophytica</name>
    <dbReference type="NCBI Taxonomy" id="1522175"/>
    <lineage>
        <taxon>Bacteria</taxon>
        <taxon>Pseudomonadati</taxon>
        <taxon>Pseudomonadota</taxon>
        <taxon>Alphaproteobacteria</taxon>
        <taxon>Hyphomicrobiales</taxon>
        <taxon>Aurantimonadaceae</taxon>
        <taxon>Aurantimonas</taxon>
    </lineage>
</organism>
<name>A0A7W6HHH3_9HYPH</name>
<keyword evidence="2" id="KW-0732">Signal</keyword>
<evidence type="ECO:0000313" key="3">
    <source>
        <dbReference type="EMBL" id="MBB4005273.1"/>
    </source>
</evidence>
<evidence type="ECO:0000256" key="1">
    <source>
        <dbReference type="SAM" id="MobiDB-lite"/>
    </source>
</evidence>
<feature type="compositionally biased region" description="Low complexity" evidence="1">
    <location>
        <begin position="564"/>
        <end position="575"/>
    </location>
</feature>
<sequence length="575" mass="59857">MRLRMAKLGATIAALLLVPTSDLVAQPAPAAAVPPSMPASFSEFALPYAPYLFDFAVYAGRNLARITYRSRRYDPVTKALVVTGLSVERDGFSAAVGQIRVAADGVAYEDVAVDTRGLPLDPAVREALQRLDSETVTGDLIMTAASDVAAADYDVNLVLRAEKIGTFDVTADLAGFHILAPLEDLAEGGSEMPTVIGQLRSGRIGFTDAGLAAVLYDMAGERQGLTGEQARGAVAMMAGIGVASVVAGLSDGAGPELQRRGQEWSATAQAFLAKPDRLDVTFAPVEPFDLSRLTDGEIGEAEILALNPSAVAGIAARVPLRDPATLVGEDAPPDAVLDAAEALLEGRGVPQDVARAVALALPLAVNDNRRAMGILARGLAADPGVAIPQDELAGAYLALLIARADGLTVDDAGLVALRGRLSPEETVAAEDEAVQRWRAMPVGQEQKRVEVAAFAERDWATVRRFAYAYYEGVTMPRNLLRAYGWASIAAAGGDPLAGRLRDDLSRAVGSGLVALPLDRAREATDDLWRLLVTEANGGAAAPAGPLEGKADTAVPASPAPPAASVPDAPARLPTE</sequence>
<dbReference type="Proteomes" id="UP000588647">
    <property type="component" value="Unassembled WGS sequence"/>
</dbReference>
<feature type="chain" id="PRO_5031171478" evidence="2">
    <location>
        <begin position="26"/>
        <end position="575"/>
    </location>
</feature>
<reference evidence="3 4" key="1">
    <citation type="submission" date="2020-08" db="EMBL/GenBank/DDBJ databases">
        <title>Genomic Encyclopedia of Type Strains, Phase IV (KMG-IV): sequencing the most valuable type-strain genomes for metagenomic binning, comparative biology and taxonomic classification.</title>
        <authorList>
            <person name="Goeker M."/>
        </authorList>
    </citation>
    <scope>NUCLEOTIDE SEQUENCE [LARGE SCALE GENOMIC DNA]</scope>
    <source>
        <strain evidence="3 4">DSM 103570</strain>
    </source>
</reference>
<dbReference type="AlphaFoldDB" id="A0A7W6HHH3"/>
<dbReference type="RefSeq" id="WP_183210852.1">
    <property type="nucleotide sequence ID" value="NZ_JAAAMM010000006.1"/>
</dbReference>
<gene>
    <name evidence="3" type="ORF">GGR03_004372</name>
</gene>
<feature type="region of interest" description="Disordered" evidence="1">
    <location>
        <begin position="538"/>
        <end position="575"/>
    </location>
</feature>
<protein>
    <submittedName>
        <fullName evidence="3">TPR repeat protein</fullName>
    </submittedName>
</protein>
<accession>A0A7W6HHH3</accession>
<proteinExistence type="predicted"/>
<dbReference type="EMBL" id="JACIEM010000006">
    <property type="protein sequence ID" value="MBB4005273.1"/>
    <property type="molecule type" value="Genomic_DNA"/>
</dbReference>
<evidence type="ECO:0000256" key="2">
    <source>
        <dbReference type="SAM" id="SignalP"/>
    </source>
</evidence>